<keyword evidence="3" id="KW-1185">Reference proteome</keyword>
<gene>
    <name evidence="2" type="ORF">LSAT_V11C400213790</name>
</gene>
<organism evidence="2 3">
    <name type="scientific">Lactuca sativa</name>
    <name type="common">Garden lettuce</name>
    <dbReference type="NCBI Taxonomy" id="4236"/>
    <lineage>
        <taxon>Eukaryota</taxon>
        <taxon>Viridiplantae</taxon>
        <taxon>Streptophyta</taxon>
        <taxon>Embryophyta</taxon>
        <taxon>Tracheophyta</taxon>
        <taxon>Spermatophyta</taxon>
        <taxon>Magnoliopsida</taxon>
        <taxon>eudicotyledons</taxon>
        <taxon>Gunneridae</taxon>
        <taxon>Pentapetalae</taxon>
        <taxon>asterids</taxon>
        <taxon>campanulids</taxon>
        <taxon>Asterales</taxon>
        <taxon>Asteraceae</taxon>
        <taxon>Cichorioideae</taxon>
        <taxon>Cichorieae</taxon>
        <taxon>Lactucinae</taxon>
        <taxon>Lactuca</taxon>
    </lineage>
</organism>
<dbReference type="PANTHER" id="PTHR33116">
    <property type="entry name" value="REVERSE TRANSCRIPTASE ZINC-BINDING DOMAIN-CONTAINING PROTEIN-RELATED-RELATED"/>
    <property type="match status" value="1"/>
</dbReference>
<evidence type="ECO:0000259" key="1">
    <source>
        <dbReference type="Pfam" id="PF13966"/>
    </source>
</evidence>
<feature type="domain" description="Reverse transcriptase zinc-binding" evidence="1">
    <location>
        <begin position="221"/>
        <end position="287"/>
    </location>
</feature>
<evidence type="ECO:0000313" key="3">
    <source>
        <dbReference type="Proteomes" id="UP000235145"/>
    </source>
</evidence>
<sequence>MRGGGGGGWGGGNNGNRKIHWVSWEKVIAPKEEGGLGVGSIRALNIGLIVKWWWRLKSDPPSLWSSVVTGIQNLNGKHNLFLSNKKVPGLWNNIVNARKELSKQNINIDNIFKYVVRSGEKTSIWNNTWIGSENFRHKYPNLYAIEPNKNCSIAQKTASKQNAWQWKSCPLSLGLTQDLGSLYRDLFSSPLTPGDNHWRCKLTTDGVHFVKKIDLTSHHATQPSITWCKLAPIKVVAFIWRASLGRIPTSSTLMSRGINIPSSLCGSCVGADEQVDHLLVNCPFATYVREMIFTWCGICPPTIIGVSELIQFAATWGNCMKQRRRFIVICYGLLWGIWKFRNDRIFNGTFTTPSRGVEIIKSMSFLWIKVRGSGNFCNWDEWRLSPFSVL</sequence>
<dbReference type="PANTHER" id="PTHR33116:SF79">
    <property type="entry name" value="REVERSE TRANSCRIPTASE DOMAIN, ZINC FINGER, CCHC-TYPE-RELATED"/>
    <property type="match status" value="1"/>
</dbReference>
<protein>
    <recommendedName>
        <fullName evidence="1">Reverse transcriptase zinc-binding domain-containing protein</fullName>
    </recommendedName>
</protein>
<proteinExistence type="predicted"/>
<name>A0A9R1XG46_LACSA</name>
<comment type="caution">
    <text evidence="2">The sequence shown here is derived from an EMBL/GenBank/DDBJ whole genome shotgun (WGS) entry which is preliminary data.</text>
</comment>
<dbReference type="Pfam" id="PF13966">
    <property type="entry name" value="zf-RVT"/>
    <property type="match status" value="1"/>
</dbReference>
<evidence type="ECO:0000313" key="2">
    <source>
        <dbReference type="EMBL" id="KAJ0211329.1"/>
    </source>
</evidence>
<dbReference type="InterPro" id="IPR026960">
    <property type="entry name" value="RVT-Znf"/>
</dbReference>
<dbReference type="AlphaFoldDB" id="A0A9R1XG46"/>
<dbReference type="EMBL" id="NBSK02000004">
    <property type="protein sequence ID" value="KAJ0211329.1"/>
    <property type="molecule type" value="Genomic_DNA"/>
</dbReference>
<dbReference type="Proteomes" id="UP000235145">
    <property type="component" value="Unassembled WGS sequence"/>
</dbReference>
<accession>A0A9R1XG46</accession>
<reference evidence="2 3" key="1">
    <citation type="journal article" date="2017" name="Nat. Commun.">
        <title>Genome assembly with in vitro proximity ligation data and whole-genome triplication in lettuce.</title>
        <authorList>
            <person name="Reyes-Chin-Wo S."/>
            <person name="Wang Z."/>
            <person name="Yang X."/>
            <person name="Kozik A."/>
            <person name="Arikit S."/>
            <person name="Song C."/>
            <person name="Xia L."/>
            <person name="Froenicke L."/>
            <person name="Lavelle D.O."/>
            <person name="Truco M.J."/>
            <person name="Xia R."/>
            <person name="Zhu S."/>
            <person name="Xu C."/>
            <person name="Xu H."/>
            <person name="Xu X."/>
            <person name="Cox K."/>
            <person name="Korf I."/>
            <person name="Meyers B.C."/>
            <person name="Michelmore R.W."/>
        </authorList>
    </citation>
    <scope>NUCLEOTIDE SEQUENCE [LARGE SCALE GENOMIC DNA]</scope>
    <source>
        <strain evidence="3">cv. Salinas</strain>
        <tissue evidence="2">Seedlings</tissue>
    </source>
</reference>